<dbReference type="Pfam" id="PF10825">
    <property type="entry name" value="DUF2752"/>
    <property type="match status" value="1"/>
</dbReference>
<evidence type="ECO:0000313" key="3">
    <source>
        <dbReference type="EMBL" id="MDP9845052.1"/>
    </source>
</evidence>
<keyword evidence="2" id="KW-0812">Transmembrane</keyword>
<dbReference type="EMBL" id="JAUSQU010000001">
    <property type="protein sequence ID" value="MDP9845052.1"/>
    <property type="molecule type" value="Genomic_DNA"/>
</dbReference>
<evidence type="ECO:0000256" key="1">
    <source>
        <dbReference type="SAM" id="MobiDB-lite"/>
    </source>
</evidence>
<name>A0ABT9QE66_9ACTN</name>
<dbReference type="Proteomes" id="UP001225356">
    <property type="component" value="Unassembled WGS sequence"/>
</dbReference>
<comment type="caution">
    <text evidence="3">The sequence shown here is derived from an EMBL/GenBank/DDBJ whole genome shotgun (WGS) entry which is preliminary data.</text>
</comment>
<feature type="transmembrane region" description="Helical" evidence="2">
    <location>
        <begin position="35"/>
        <end position="55"/>
    </location>
</feature>
<proteinExistence type="predicted"/>
<accession>A0ABT9QE66</accession>
<feature type="transmembrane region" description="Helical" evidence="2">
    <location>
        <begin position="135"/>
        <end position="151"/>
    </location>
</feature>
<keyword evidence="2" id="KW-0472">Membrane</keyword>
<feature type="transmembrane region" description="Helical" evidence="2">
    <location>
        <begin position="94"/>
        <end position="114"/>
    </location>
</feature>
<feature type="region of interest" description="Disordered" evidence="1">
    <location>
        <begin position="1"/>
        <end position="20"/>
    </location>
</feature>
<keyword evidence="4" id="KW-1185">Reference proteome</keyword>
<evidence type="ECO:0000256" key="2">
    <source>
        <dbReference type="SAM" id="Phobius"/>
    </source>
</evidence>
<sequence length="161" mass="17202">MGIVARERSSPRKGLGRAMVTEKAAGSRGTRARALLAPLGVAAAVLAATAFVSAVDPNEPGHYPTCPFLMLTGLYCPGCGGLRSVYALAHGDPVAALGLNPLLVVMVPVLAVLWGRWVLRSWRGAPFNGKSIRTAYIWIFLTLMIAFWIVRNVPFGEFLAP</sequence>
<feature type="compositionally biased region" description="Basic and acidic residues" evidence="1">
    <location>
        <begin position="1"/>
        <end position="10"/>
    </location>
</feature>
<gene>
    <name evidence="3" type="ORF">J2853_004263</name>
</gene>
<dbReference type="InterPro" id="IPR021215">
    <property type="entry name" value="DUF2752"/>
</dbReference>
<reference evidence="3 4" key="1">
    <citation type="submission" date="2023-07" db="EMBL/GenBank/DDBJ databases">
        <title>Sequencing the genomes of 1000 actinobacteria strains.</title>
        <authorList>
            <person name="Klenk H.-P."/>
        </authorList>
    </citation>
    <scope>NUCLEOTIDE SEQUENCE [LARGE SCALE GENOMIC DNA]</scope>
    <source>
        <strain evidence="3 4">DSM 46740</strain>
    </source>
</reference>
<evidence type="ECO:0008006" key="5">
    <source>
        <dbReference type="Google" id="ProtNLM"/>
    </source>
</evidence>
<protein>
    <recommendedName>
        <fullName evidence="5">DUF2752 domain-containing protein</fullName>
    </recommendedName>
</protein>
<organism evidence="3 4">
    <name type="scientific">Streptosporangium lutulentum</name>
    <dbReference type="NCBI Taxonomy" id="1461250"/>
    <lineage>
        <taxon>Bacteria</taxon>
        <taxon>Bacillati</taxon>
        <taxon>Actinomycetota</taxon>
        <taxon>Actinomycetes</taxon>
        <taxon>Streptosporangiales</taxon>
        <taxon>Streptosporangiaceae</taxon>
        <taxon>Streptosporangium</taxon>
    </lineage>
</organism>
<keyword evidence="2" id="KW-1133">Transmembrane helix</keyword>
<evidence type="ECO:0000313" key="4">
    <source>
        <dbReference type="Proteomes" id="UP001225356"/>
    </source>
</evidence>